<keyword evidence="8" id="KW-1185">Reference proteome</keyword>
<dbReference type="InterPro" id="IPR036922">
    <property type="entry name" value="Rieske_2Fe-2S_sf"/>
</dbReference>
<comment type="caution">
    <text evidence="7">The sequence shown here is derived from an EMBL/GenBank/DDBJ whole genome shotgun (WGS) entry which is preliminary data.</text>
</comment>
<feature type="non-terminal residue" evidence="7">
    <location>
        <position position="106"/>
    </location>
</feature>
<dbReference type="PANTHER" id="PTHR43756:SF5">
    <property type="entry name" value="CHOLINE MONOOXYGENASE, CHLOROPLASTIC"/>
    <property type="match status" value="1"/>
</dbReference>
<sequence length="106" mass="12110">MKVQECAAGNITAKDMDDEVLSTYPVEAFLSKDYLEAEKKLLWPKVWQMVERVEDLPNPGDWMTYNVADESVIVLRKDDGLFKAFHNVCPHRGRQLVSVPDYLPGP</sequence>
<accession>A0ABT0B7K4</accession>
<evidence type="ECO:0000256" key="1">
    <source>
        <dbReference type="ARBA" id="ARBA00022714"/>
    </source>
</evidence>
<protein>
    <submittedName>
        <fullName evidence="7">Rieske 2Fe-2S domain-containing protein</fullName>
    </submittedName>
</protein>
<dbReference type="EMBL" id="JALHLE010000052">
    <property type="protein sequence ID" value="MCJ2181003.1"/>
    <property type="molecule type" value="Genomic_DNA"/>
</dbReference>
<evidence type="ECO:0000313" key="8">
    <source>
        <dbReference type="Proteomes" id="UP001162880"/>
    </source>
</evidence>
<keyword evidence="2" id="KW-0479">Metal-binding</keyword>
<evidence type="ECO:0000256" key="2">
    <source>
        <dbReference type="ARBA" id="ARBA00022723"/>
    </source>
</evidence>
<organism evidence="7 8">
    <name type="scientific">Novosphingobium album</name>
    <name type="common">ex Hu et al. 2023</name>
    <dbReference type="NCBI Taxonomy" id="2930093"/>
    <lineage>
        <taxon>Bacteria</taxon>
        <taxon>Pseudomonadati</taxon>
        <taxon>Pseudomonadota</taxon>
        <taxon>Alphaproteobacteria</taxon>
        <taxon>Sphingomonadales</taxon>
        <taxon>Sphingomonadaceae</taxon>
        <taxon>Novosphingobium</taxon>
    </lineage>
</organism>
<dbReference type="RefSeq" id="WP_243996450.1">
    <property type="nucleotide sequence ID" value="NZ_JALHLE010000052.1"/>
</dbReference>
<reference evidence="7" key="1">
    <citation type="submission" date="2022-03" db="EMBL/GenBank/DDBJ databases">
        <title>Identification of a novel bacterium isolated from mangrove sediments.</title>
        <authorList>
            <person name="Pan X."/>
        </authorList>
    </citation>
    <scope>NUCLEOTIDE SEQUENCE</scope>
    <source>
        <strain evidence="7">B2580</strain>
    </source>
</reference>
<dbReference type="InterPro" id="IPR001663">
    <property type="entry name" value="Rng_hydr_dOase-A"/>
</dbReference>
<evidence type="ECO:0000256" key="3">
    <source>
        <dbReference type="ARBA" id="ARBA00023002"/>
    </source>
</evidence>
<dbReference type="Gene3D" id="2.102.10.10">
    <property type="entry name" value="Rieske [2Fe-2S] iron-sulphur domain"/>
    <property type="match status" value="1"/>
</dbReference>
<keyword evidence="4" id="KW-0408">Iron</keyword>
<dbReference type="InterPro" id="IPR017941">
    <property type="entry name" value="Rieske_2Fe-2S"/>
</dbReference>
<evidence type="ECO:0000256" key="5">
    <source>
        <dbReference type="ARBA" id="ARBA00023014"/>
    </source>
</evidence>
<dbReference type="Proteomes" id="UP001162880">
    <property type="component" value="Unassembled WGS sequence"/>
</dbReference>
<evidence type="ECO:0000259" key="6">
    <source>
        <dbReference type="PROSITE" id="PS51296"/>
    </source>
</evidence>
<evidence type="ECO:0000313" key="7">
    <source>
        <dbReference type="EMBL" id="MCJ2181003.1"/>
    </source>
</evidence>
<gene>
    <name evidence="7" type="ORF">MTR64_20760</name>
</gene>
<dbReference type="SUPFAM" id="SSF50022">
    <property type="entry name" value="ISP domain"/>
    <property type="match status" value="1"/>
</dbReference>
<evidence type="ECO:0000256" key="4">
    <source>
        <dbReference type="ARBA" id="ARBA00023004"/>
    </source>
</evidence>
<keyword evidence="1" id="KW-0001">2Fe-2S</keyword>
<dbReference type="Pfam" id="PF00355">
    <property type="entry name" value="Rieske"/>
    <property type="match status" value="1"/>
</dbReference>
<dbReference type="PANTHER" id="PTHR43756">
    <property type="entry name" value="CHOLINE MONOOXYGENASE, CHLOROPLASTIC"/>
    <property type="match status" value="1"/>
</dbReference>
<dbReference type="PROSITE" id="PS51296">
    <property type="entry name" value="RIESKE"/>
    <property type="match status" value="1"/>
</dbReference>
<keyword evidence="3" id="KW-0560">Oxidoreductase</keyword>
<keyword evidence="5" id="KW-0411">Iron-sulfur</keyword>
<proteinExistence type="predicted"/>
<feature type="domain" description="Rieske" evidence="6">
    <location>
        <begin position="47"/>
        <end position="106"/>
    </location>
</feature>
<name>A0ABT0B7K4_9SPHN</name>